<feature type="domain" description="NR LBD" evidence="11">
    <location>
        <begin position="102"/>
        <end position="358"/>
    </location>
</feature>
<dbReference type="GO" id="GO:0004879">
    <property type="term" value="F:nuclear receptor activity"/>
    <property type="evidence" value="ECO:0007669"/>
    <property type="project" value="TreeGrafter"/>
</dbReference>
<name>A0A1X9IV34_HARAX</name>
<dbReference type="SMART" id="SM00430">
    <property type="entry name" value="HOLI"/>
    <property type="match status" value="1"/>
</dbReference>
<evidence type="ECO:0000256" key="10">
    <source>
        <dbReference type="SAM" id="MobiDB-lite"/>
    </source>
</evidence>
<keyword evidence="6" id="KW-0238">DNA-binding</keyword>
<evidence type="ECO:0000256" key="8">
    <source>
        <dbReference type="ARBA" id="ARBA00023170"/>
    </source>
</evidence>
<evidence type="ECO:0000256" key="1">
    <source>
        <dbReference type="ARBA" id="ARBA00008092"/>
    </source>
</evidence>
<dbReference type="GO" id="GO:0035075">
    <property type="term" value="P:response to ecdysone"/>
    <property type="evidence" value="ECO:0007669"/>
    <property type="project" value="UniProtKB-ARBA"/>
</dbReference>
<keyword evidence="4" id="KW-0862">Zinc</keyword>
<feature type="compositionally biased region" description="Polar residues" evidence="10">
    <location>
        <begin position="399"/>
        <end position="411"/>
    </location>
</feature>
<dbReference type="PANTHER" id="PTHR24082:SF473">
    <property type="entry name" value="ECDYSONE-INDUCED PROTEIN 75B, ISOFORM B"/>
    <property type="match status" value="1"/>
</dbReference>
<dbReference type="GO" id="GO:0007553">
    <property type="term" value="P:regulation of ecdysteroid metabolic process"/>
    <property type="evidence" value="ECO:0007669"/>
    <property type="project" value="UniProtKB-ARBA"/>
</dbReference>
<evidence type="ECO:0000313" key="12">
    <source>
        <dbReference type="EMBL" id="APR62736.1"/>
    </source>
</evidence>
<dbReference type="EMBL" id="KY020090">
    <property type="protein sequence ID" value="APR62736.1"/>
    <property type="molecule type" value="mRNA"/>
</dbReference>
<dbReference type="GO" id="GO:0045944">
    <property type="term" value="P:positive regulation of transcription by RNA polymerase II"/>
    <property type="evidence" value="ECO:0007669"/>
    <property type="project" value="TreeGrafter"/>
</dbReference>
<dbReference type="GO" id="GO:0009755">
    <property type="term" value="P:hormone-mediated signaling pathway"/>
    <property type="evidence" value="ECO:0007669"/>
    <property type="project" value="TreeGrafter"/>
</dbReference>
<comment type="similarity">
    <text evidence="1">Belongs to the nuclear hormone receptor family. NR1 subfamily.</text>
</comment>
<evidence type="ECO:0000256" key="2">
    <source>
        <dbReference type="ARBA" id="ARBA00022723"/>
    </source>
</evidence>
<feature type="compositionally biased region" description="Polar residues" evidence="10">
    <location>
        <begin position="766"/>
        <end position="779"/>
    </location>
</feature>
<evidence type="ECO:0000256" key="9">
    <source>
        <dbReference type="ARBA" id="ARBA00023242"/>
    </source>
</evidence>
<evidence type="ECO:0000256" key="6">
    <source>
        <dbReference type="ARBA" id="ARBA00023125"/>
    </source>
</evidence>
<keyword evidence="2" id="KW-0479">Metal-binding</keyword>
<keyword evidence="8" id="KW-0675">Receptor</keyword>
<evidence type="ECO:0000256" key="7">
    <source>
        <dbReference type="ARBA" id="ARBA00023163"/>
    </source>
</evidence>
<feature type="region of interest" description="Disordered" evidence="10">
    <location>
        <begin position="701"/>
        <end position="792"/>
    </location>
</feature>
<accession>A0A1X9IV34</accession>
<feature type="region of interest" description="Disordered" evidence="10">
    <location>
        <begin position="346"/>
        <end position="414"/>
    </location>
</feature>
<evidence type="ECO:0000259" key="11">
    <source>
        <dbReference type="PROSITE" id="PS51843"/>
    </source>
</evidence>
<dbReference type="Pfam" id="PF00104">
    <property type="entry name" value="Hormone_recep"/>
    <property type="match status" value="1"/>
</dbReference>
<feature type="compositionally biased region" description="Low complexity" evidence="10">
    <location>
        <begin position="730"/>
        <end position="754"/>
    </location>
</feature>
<organism evidence="12">
    <name type="scientific">Harmonia axyridis</name>
    <name type="common">Multicolored Asian lady beetle</name>
    <name type="synonym">Coccinella axyridis</name>
    <dbReference type="NCBI Taxonomy" id="115357"/>
    <lineage>
        <taxon>Eukaryota</taxon>
        <taxon>Metazoa</taxon>
        <taxon>Ecdysozoa</taxon>
        <taxon>Arthropoda</taxon>
        <taxon>Hexapoda</taxon>
        <taxon>Insecta</taxon>
        <taxon>Pterygota</taxon>
        <taxon>Neoptera</taxon>
        <taxon>Endopterygota</taxon>
        <taxon>Coleoptera</taxon>
        <taxon>Polyphaga</taxon>
        <taxon>Cucujiformia</taxon>
        <taxon>Coccinelloidea</taxon>
        <taxon>Coccinellidae</taxon>
        <taxon>Coccinellinae</taxon>
        <taxon>Coccinellini</taxon>
        <taxon>Harmonia</taxon>
    </lineage>
</organism>
<proteinExistence type="evidence at transcript level"/>
<dbReference type="SUPFAM" id="SSF48508">
    <property type="entry name" value="Nuclear receptor ligand-binding domain"/>
    <property type="match status" value="1"/>
</dbReference>
<dbReference type="InterPro" id="IPR000536">
    <property type="entry name" value="Nucl_hrmn_rcpt_lig-bd"/>
</dbReference>
<sequence>MPTYELSSPSTNISQAAKVIRAHVMIGESVNVNSTGIGQRQYRMIEDLPILKGILQGVRKYHNAPVRFGRVPKREKARILAAMQQSSNSRSLEKQLHAELEDEQRLIASVIRAHIDTCEFTKDKIEPILQRAREQPSYTSCPSTLACPLNPNMYSPSSGSNQDGIHDFSERFSPVIRGVVEFAKRIPGFKLLPHDDQVTMLKAGVFEVLLVRLACMFDAQTATMVCLNGQMLKRDAIHTSSNARFLMDSMFEFADRVNSLQLTDAEVGLFTAVVVFAADRPGLRNVDWIEKMHNKLKSALNTVLSQNRPDQPNFIEELLKKIPDLRTLNTLHAEKLTAYKMNEQQLMSQQPHMSQSPHMSQQSHMSQQPQMSQQQQMSQTPQITQKFWVSPPREEENSKSPPATSWLSTSDVAMEEAKSPVGSVSSTESMCSEMSSITDYHHSNGSNHISQHVANAPLLAATLAGGYCPHRKRANSGSTSSSGDDEFVQTSHLIHNGLTITPVVRPLLQIAPRFRKLDSPTDSGIESGTERVDKPSAPPSLCSSPRSSVEDHHIVEDMPVLKRVLQAPPLYDTSSLMDEAYKPHKKFRALRNNKDSEAEPAVLVSSHQQQHSHLLAQLSAPPQSSLSSKHSTLAKSLREAPKMTVEQMKRTDLIHSYMMRSDPASPFVTASPTACPYRNTNSTAMSNNLLTPAWTTSVITTARQPQNRRPFSPINPTDPHAYDRLYGPQSPHSTSPTPSSRSSSSPHSTIMRTSPVPNMMELQVDTADSQQPLNLSKRSPSPAPNVIKVEVN</sequence>
<dbReference type="Gene3D" id="1.10.565.10">
    <property type="entry name" value="Retinoid X Receptor"/>
    <property type="match status" value="1"/>
</dbReference>
<keyword evidence="3" id="KW-0863">Zinc-finger</keyword>
<protein>
    <submittedName>
        <fullName evidence="12">Ecdysone-induced protein 75B, isoforms C/D isoform X3</fullName>
    </submittedName>
</protein>
<dbReference type="GO" id="GO:0008270">
    <property type="term" value="F:zinc ion binding"/>
    <property type="evidence" value="ECO:0007669"/>
    <property type="project" value="UniProtKB-KW"/>
</dbReference>
<evidence type="ECO:0000256" key="3">
    <source>
        <dbReference type="ARBA" id="ARBA00022771"/>
    </source>
</evidence>
<dbReference type="GO" id="GO:0030154">
    <property type="term" value="P:cell differentiation"/>
    <property type="evidence" value="ECO:0007669"/>
    <property type="project" value="TreeGrafter"/>
</dbReference>
<reference evidence="12" key="1">
    <citation type="journal article" date="2016" name="Sci. Rep.">
        <title>Identification of Development-Related Genes in the Ovaries of Adult Harmonia axyridis (Pallas) Lady Beetles Using a Time- Series Analysis by RNA-seq.</title>
        <authorList>
            <person name="Du W."/>
            <person name="Zeng F."/>
        </authorList>
    </citation>
    <scope>NUCLEOTIDE SEQUENCE</scope>
</reference>
<dbReference type="AlphaFoldDB" id="A0A1X9IV34"/>
<keyword evidence="7" id="KW-0804">Transcription</keyword>
<evidence type="ECO:0000256" key="5">
    <source>
        <dbReference type="ARBA" id="ARBA00023015"/>
    </source>
</evidence>
<dbReference type="InterPro" id="IPR050234">
    <property type="entry name" value="Nuclear_hormone_rcpt_NR1"/>
</dbReference>
<keyword evidence="5" id="KW-0805">Transcription regulation</keyword>
<dbReference type="PANTHER" id="PTHR24082">
    <property type="entry name" value="NUCLEAR HORMONE RECEPTOR"/>
    <property type="match status" value="1"/>
</dbReference>
<dbReference type="GO" id="GO:0005634">
    <property type="term" value="C:nucleus"/>
    <property type="evidence" value="ECO:0007669"/>
    <property type="project" value="UniProtKB-ARBA"/>
</dbReference>
<evidence type="ECO:0000256" key="4">
    <source>
        <dbReference type="ARBA" id="ARBA00022833"/>
    </source>
</evidence>
<keyword evidence="9" id="KW-0539">Nucleus</keyword>
<dbReference type="GO" id="GO:0018990">
    <property type="term" value="P:ecdysis, chitin-based cuticle"/>
    <property type="evidence" value="ECO:0007669"/>
    <property type="project" value="UniProtKB-ARBA"/>
</dbReference>
<feature type="compositionally biased region" description="Low complexity" evidence="10">
    <location>
        <begin position="346"/>
        <end position="379"/>
    </location>
</feature>
<dbReference type="FunFam" id="1.10.565.10:FF:000029">
    <property type="entry name" value="Ecdysone-induced protein 75B, isoform B"/>
    <property type="match status" value="1"/>
</dbReference>
<dbReference type="GO" id="GO:0000978">
    <property type="term" value="F:RNA polymerase II cis-regulatory region sequence-specific DNA binding"/>
    <property type="evidence" value="ECO:0007669"/>
    <property type="project" value="TreeGrafter"/>
</dbReference>
<dbReference type="GO" id="GO:0020037">
    <property type="term" value="F:heme binding"/>
    <property type="evidence" value="ECO:0007669"/>
    <property type="project" value="UniProtKB-ARBA"/>
</dbReference>
<dbReference type="GO" id="GO:0000122">
    <property type="term" value="P:negative regulation of transcription by RNA polymerase II"/>
    <property type="evidence" value="ECO:0007669"/>
    <property type="project" value="TreeGrafter"/>
</dbReference>
<dbReference type="InterPro" id="IPR035500">
    <property type="entry name" value="NHR-like_dom_sf"/>
</dbReference>
<feature type="region of interest" description="Disordered" evidence="10">
    <location>
        <begin position="517"/>
        <end position="550"/>
    </location>
</feature>
<dbReference type="InterPro" id="IPR001723">
    <property type="entry name" value="Nuclear_hrmn_rcpt"/>
</dbReference>
<dbReference type="PRINTS" id="PR00398">
    <property type="entry name" value="STRDHORMONER"/>
</dbReference>
<dbReference type="PROSITE" id="PS51843">
    <property type="entry name" value="NR_LBD"/>
    <property type="match status" value="1"/>
</dbReference>